<evidence type="ECO:0000256" key="3">
    <source>
        <dbReference type="SAM" id="Phobius"/>
    </source>
</evidence>
<feature type="region of interest" description="Disordered" evidence="2">
    <location>
        <begin position="1"/>
        <end position="32"/>
    </location>
</feature>
<feature type="coiled-coil region" evidence="1">
    <location>
        <begin position="246"/>
        <end position="290"/>
    </location>
</feature>
<evidence type="ECO:0000313" key="5">
    <source>
        <dbReference type="EMBL" id="PTQ54341.1"/>
    </source>
</evidence>
<dbReference type="CDD" id="cd03401">
    <property type="entry name" value="SPFH_prohibitin"/>
    <property type="match status" value="1"/>
</dbReference>
<dbReference type="PRINTS" id="PR00679">
    <property type="entry name" value="PROHIBITIN"/>
</dbReference>
<feature type="domain" description="Band 7" evidence="4">
    <location>
        <begin position="93"/>
        <end position="253"/>
    </location>
</feature>
<feature type="compositionally biased region" description="Pro residues" evidence="2">
    <location>
        <begin position="8"/>
        <end position="18"/>
    </location>
</feature>
<evidence type="ECO:0000259" key="4">
    <source>
        <dbReference type="SMART" id="SM00244"/>
    </source>
</evidence>
<dbReference type="Proteomes" id="UP000244180">
    <property type="component" value="Unassembled WGS sequence"/>
</dbReference>
<evidence type="ECO:0000256" key="2">
    <source>
        <dbReference type="SAM" id="MobiDB-lite"/>
    </source>
</evidence>
<dbReference type="InterPro" id="IPR000163">
    <property type="entry name" value="Prohibitin"/>
</dbReference>
<proteinExistence type="predicted"/>
<dbReference type="PANTHER" id="PTHR23222:SF0">
    <property type="entry name" value="PROHIBITIN 1"/>
    <property type="match status" value="1"/>
</dbReference>
<dbReference type="AlphaFoldDB" id="A0A2T5GDS0"/>
<organism evidence="5 6">
    <name type="scientific">Hydrogenibacillus schlegelii</name>
    <name type="common">Bacillus schlegelii</name>
    <dbReference type="NCBI Taxonomy" id="1484"/>
    <lineage>
        <taxon>Bacteria</taxon>
        <taxon>Bacillati</taxon>
        <taxon>Bacillota</taxon>
        <taxon>Bacilli</taxon>
        <taxon>Bacillales</taxon>
        <taxon>Bacillales Family X. Incertae Sedis</taxon>
        <taxon>Hydrogenibacillus</taxon>
    </lineage>
</organism>
<dbReference type="SMART" id="SM00244">
    <property type="entry name" value="PHB"/>
    <property type="match status" value="1"/>
</dbReference>
<sequence length="335" mass="37296">MNGRRPVPVRPPKPARPPRPMDRRRRSACRGRPLCRRPAPGACFTQFSKRGGMTVFQEARENVVEVKGPKPPAVRLLAVLIGIVAVAAGFLALSVTTVPAGHKGVLLQFGAVRGVWDEGLHFKIPFAQNVVLMDVRVQKSETDAAASSKDLQVVKSTVVLNYHIDPERAADVYQRLGVDFASKVVNPSVQEVFKAITARYTAEELITLRQKVSEETKALLAERLRPYGIVVDGYNIVNFDFSDEFNKAVEEKLTAEQKALKAQRDLERVKVEAQQKIEQAKAEAEALRIQREQITPELLRLREIEVQRMAVEKWDGKLPNVTGGAVPFLPLPEGR</sequence>
<dbReference type="EMBL" id="PEBV01000004">
    <property type="protein sequence ID" value="PTQ54341.1"/>
    <property type="molecule type" value="Genomic_DNA"/>
</dbReference>
<keyword evidence="1" id="KW-0175">Coiled coil</keyword>
<keyword evidence="3" id="KW-1133">Transmembrane helix</keyword>
<accession>A0A2T5GDS0</accession>
<dbReference type="PANTHER" id="PTHR23222">
    <property type="entry name" value="PROHIBITIN"/>
    <property type="match status" value="1"/>
</dbReference>
<dbReference type="SUPFAM" id="SSF117892">
    <property type="entry name" value="Band 7/SPFH domain"/>
    <property type="match status" value="1"/>
</dbReference>
<evidence type="ECO:0000256" key="1">
    <source>
        <dbReference type="SAM" id="Coils"/>
    </source>
</evidence>
<feature type="compositionally biased region" description="Basic residues" evidence="2">
    <location>
        <begin position="22"/>
        <end position="32"/>
    </location>
</feature>
<keyword evidence="3" id="KW-0812">Transmembrane</keyword>
<dbReference type="Gene3D" id="3.30.479.30">
    <property type="entry name" value="Band 7 domain"/>
    <property type="match status" value="1"/>
</dbReference>
<protein>
    <submittedName>
        <fullName evidence="5">Prohibitin</fullName>
    </submittedName>
</protein>
<gene>
    <name evidence="5" type="ORF">HSCHL_0260</name>
</gene>
<keyword evidence="3" id="KW-0472">Membrane</keyword>
<evidence type="ECO:0000313" key="6">
    <source>
        <dbReference type="Proteomes" id="UP000244180"/>
    </source>
</evidence>
<name>A0A2T5GDS0_HYDSH</name>
<feature type="transmembrane region" description="Helical" evidence="3">
    <location>
        <begin position="76"/>
        <end position="95"/>
    </location>
</feature>
<dbReference type="InterPro" id="IPR001107">
    <property type="entry name" value="Band_7"/>
</dbReference>
<dbReference type="InterPro" id="IPR036013">
    <property type="entry name" value="Band_7/SPFH_dom_sf"/>
</dbReference>
<comment type="caution">
    <text evidence="5">The sequence shown here is derived from an EMBL/GenBank/DDBJ whole genome shotgun (WGS) entry which is preliminary data.</text>
</comment>
<dbReference type="GO" id="GO:0016020">
    <property type="term" value="C:membrane"/>
    <property type="evidence" value="ECO:0007669"/>
    <property type="project" value="InterPro"/>
</dbReference>
<dbReference type="Pfam" id="PF01145">
    <property type="entry name" value="Band_7"/>
    <property type="match status" value="1"/>
</dbReference>
<reference evidence="5 6" key="1">
    <citation type="submission" date="2017-08" db="EMBL/GenBank/DDBJ databases">
        <title>Burning lignite coal seam in the remote Altai Mountains harbors a hydrogen-driven thermophilic microbial community.</title>
        <authorList>
            <person name="Kadnikov V.V."/>
            <person name="Mardanov A.V."/>
            <person name="Ivasenko D."/>
            <person name="Beletsky A.V."/>
            <person name="Karnachuk O.V."/>
            <person name="Ravin N.V."/>
        </authorList>
    </citation>
    <scope>NUCLEOTIDE SEQUENCE [LARGE SCALE GENOMIC DNA]</scope>
    <source>
        <strain evidence="5">AL33</strain>
    </source>
</reference>